<dbReference type="GO" id="GO:0008745">
    <property type="term" value="F:N-acetylmuramoyl-L-alanine amidase activity"/>
    <property type="evidence" value="ECO:0007669"/>
    <property type="project" value="UniProtKB-EC"/>
</dbReference>
<feature type="domain" description="N-acetylmuramoyl-L-alanine amidase" evidence="5">
    <location>
        <begin position="16"/>
        <end position="156"/>
    </location>
</feature>
<dbReference type="STRING" id="858619.CVAR_0878"/>
<name>G0HC68_CORVD</name>
<dbReference type="PANTHER" id="PTHR30417:SF1">
    <property type="entry name" value="N-ACETYLMURAMOYL-L-ALANINE AMIDASE AMID"/>
    <property type="match status" value="1"/>
</dbReference>
<keyword evidence="4" id="KW-0961">Cell wall biogenesis/degradation</keyword>
<evidence type="ECO:0000256" key="4">
    <source>
        <dbReference type="ARBA" id="ARBA00023316"/>
    </source>
</evidence>
<evidence type="ECO:0000313" key="6">
    <source>
        <dbReference type="EMBL" id="AEK36230.1"/>
    </source>
</evidence>
<comment type="catalytic activity">
    <reaction evidence="1">
        <text>Hydrolyzes the link between N-acetylmuramoyl residues and L-amino acid residues in certain cell-wall glycopeptides.</text>
        <dbReference type="EC" id="3.5.1.28"/>
    </reaction>
</comment>
<keyword evidence="3 6" id="KW-0378">Hydrolase</keyword>
<dbReference type="EMBL" id="CP002917">
    <property type="protein sequence ID" value="AEK36230.1"/>
    <property type="molecule type" value="Genomic_DNA"/>
</dbReference>
<evidence type="ECO:0000256" key="2">
    <source>
        <dbReference type="ARBA" id="ARBA00011901"/>
    </source>
</evidence>
<reference evidence="6 7" key="1">
    <citation type="journal article" date="2011" name="BMC Genomics">
        <title>Complete genome sequence of Corynebacterium variabile DSM 44702 isolated from the surface of smear-ripened cheeses and insights into cheese ripening and flavor generation.</title>
        <authorList>
            <person name="Schroeder J."/>
            <person name="Maus I."/>
            <person name="Trost E."/>
            <person name="Tauch A."/>
        </authorList>
    </citation>
    <scope>NUCLEOTIDE SEQUENCE [LARGE SCALE GENOMIC DNA]</scope>
    <source>
        <strain evidence="7">DSM 44702 / JCM 12073 / NCIMB 30131</strain>
    </source>
</reference>
<dbReference type="KEGG" id="cva:CVAR_0878"/>
<evidence type="ECO:0000256" key="1">
    <source>
        <dbReference type="ARBA" id="ARBA00001561"/>
    </source>
</evidence>
<dbReference type="PANTHER" id="PTHR30417">
    <property type="entry name" value="N-ACETYLMURAMOYL-L-ALANINE AMIDASE AMID"/>
    <property type="match status" value="1"/>
</dbReference>
<dbReference type="GO" id="GO:0009253">
    <property type="term" value="P:peptidoglycan catabolic process"/>
    <property type="evidence" value="ECO:0007669"/>
    <property type="project" value="InterPro"/>
</dbReference>
<dbReference type="GO" id="GO:0009254">
    <property type="term" value="P:peptidoglycan turnover"/>
    <property type="evidence" value="ECO:0007669"/>
    <property type="project" value="TreeGrafter"/>
</dbReference>
<dbReference type="GO" id="GO:0071555">
    <property type="term" value="P:cell wall organization"/>
    <property type="evidence" value="ECO:0007669"/>
    <property type="project" value="UniProtKB-KW"/>
</dbReference>
<evidence type="ECO:0000259" key="5">
    <source>
        <dbReference type="SMART" id="SM00644"/>
    </source>
</evidence>
<protein>
    <recommendedName>
        <fullName evidence="2">N-acetylmuramoyl-L-alanine amidase</fullName>
        <ecNumber evidence="2">3.5.1.28</ecNumber>
    </recommendedName>
</protein>
<evidence type="ECO:0000313" key="7">
    <source>
        <dbReference type="Proteomes" id="UP000006659"/>
    </source>
</evidence>
<accession>G0HC68</accession>
<dbReference type="SMART" id="SM00644">
    <property type="entry name" value="Ami_2"/>
    <property type="match status" value="1"/>
</dbReference>
<sequence>MKSWKDLEPDRYRLLTKNYTPGRGGRKIRYVVIHHNAGMLSIDQIWQVWQTREASAHYQVTIDGQIGQLVNDSDTAWHAANLLRNQESIGIEHANSGGAAADWPISEKTREEGAHLVAAICRYYGLGRPAWGVNVRPHSETGQTSCPYRLGPNGEYGKAYIARAQYWYDQMGSGTTTSTTPVKETPVTDDQTALLRQIRDNTADCRAMLMTLSAQDMGDANITGPYGGWPQTGGRTRTDTLAAIAAKLGVPGTTDTKEN</sequence>
<dbReference type="eggNOG" id="COG3023">
    <property type="taxonomic scope" value="Bacteria"/>
</dbReference>
<dbReference type="EC" id="3.5.1.28" evidence="2"/>
<proteinExistence type="predicted"/>
<dbReference type="Gene3D" id="3.40.80.10">
    <property type="entry name" value="Peptidoglycan recognition protein-like"/>
    <property type="match status" value="1"/>
</dbReference>
<dbReference type="InterPro" id="IPR036505">
    <property type="entry name" value="Amidase/PGRP_sf"/>
</dbReference>
<dbReference type="InterPro" id="IPR002502">
    <property type="entry name" value="Amidase_domain"/>
</dbReference>
<evidence type="ECO:0000256" key="3">
    <source>
        <dbReference type="ARBA" id="ARBA00022801"/>
    </source>
</evidence>
<dbReference type="CDD" id="cd06583">
    <property type="entry name" value="PGRP"/>
    <property type="match status" value="1"/>
</dbReference>
<dbReference type="HOGENOM" id="CLU_1056540_0_0_11"/>
<organism evidence="6 7">
    <name type="scientific">Corynebacterium variabile (strain DSM 44702 / CIP 107183 / JCM 12073 / NCIMB 30131)</name>
    <name type="common">Corynebacterium mooreparkense</name>
    <dbReference type="NCBI Taxonomy" id="858619"/>
    <lineage>
        <taxon>Bacteria</taxon>
        <taxon>Bacillati</taxon>
        <taxon>Actinomycetota</taxon>
        <taxon>Actinomycetes</taxon>
        <taxon>Mycobacteriales</taxon>
        <taxon>Corynebacteriaceae</taxon>
        <taxon>Corynebacterium</taxon>
    </lineage>
</organism>
<dbReference type="RefSeq" id="WP_014009418.1">
    <property type="nucleotide sequence ID" value="NC_015859.1"/>
</dbReference>
<dbReference type="InterPro" id="IPR051206">
    <property type="entry name" value="NAMLAA_amidase_2"/>
</dbReference>
<dbReference type="AlphaFoldDB" id="G0HC68"/>
<gene>
    <name evidence="6" type="primary">lytA</name>
    <name evidence="6" type="ordered locus">CVAR_0878</name>
</gene>
<dbReference type="Pfam" id="PF01510">
    <property type="entry name" value="Amidase_2"/>
    <property type="match status" value="1"/>
</dbReference>
<dbReference type="Proteomes" id="UP000006659">
    <property type="component" value="Chromosome"/>
</dbReference>
<dbReference type="SUPFAM" id="SSF55846">
    <property type="entry name" value="N-acetylmuramoyl-L-alanine amidase-like"/>
    <property type="match status" value="1"/>
</dbReference>